<feature type="transmembrane region" description="Helical" evidence="9">
    <location>
        <begin position="185"/>
        <end position="209"/>
    </location>
</feature>
<dbReference type="Proteomes" id="UP000193067">
    <property type="component" value="Unassembled WGS sequence"/>
</dbReference>
<feature type="transmembrane region" description="Helical" evidence="9">
    <location>
        <begin position="385"/>
        <end position="408"/>
    </location>
</feature>
<evidence type="ECO:0000256" key="3">
    <source>
        <dbReference type="ARBA" id="ARBA00022448"/>
    </source>
</evidence>
<evidence type="ECO:0000256" key="9">
    <source>
        <dbReference type="SAM" id="Phobius"/>
    </source>
</evidence>
<dbReference type="InterPro" id="IPR005829">
    <property type="entry name" value="Sugar_transporter_CS"/>
</dbReference>
<feature type="transmembrane region" description="Helical" evidence="9">
    <location>
        <begin position="120"/>
        <end position="143"/>
    </location>
</feature>
<evidence type="ECO:0000259" key="10">
    <source>
        <dbReference type="PROSITE" id="PS50850"/>
    </source>
</evidence>
<sequence length="511" mass="55485">MGKSSLFQNIRVYWLAFVVYWGIVLFGYDTGIGGGVVAQDYFRSHFGITTLQGEAQTQRANDISSNVVSVLQAGAFFGALGSAPLSAAVGRKWSLFVFTIIFFIGAILQTVAGGSRGLGYIYGGRVVAGLGIGAITAVSPAFVSECAPRDVRGRLTGMFQIMVAIGVMLSYFINLGISLHIKTGYAVWRIPFGFQLVLAGLMAIGLLTIKESPRWLASKGRLDEALACLSSLRRRSPDDPTVRAEMAEIEAALEEEREARHGLGWKEAFFGKGNFIRFVIAVVIFMLQQWSGQNSVGYYAPQIFSSLGYTGTSNSLLASGIYGIVKVVTTAILVFFLADTLGRTLSLFLSSVGMGILFFIIGALLKSFPPPTNASGELPDASKAMAGMLYIYVLMYSLGWGPIPWVYVADIFPTRTRHHGLAVASASQWLFNFVVAKVTQTLETDLGYKLFLMFATINLGGMAVFSLLIPETKGNSLEEMDVIFGLVREDRRRAGIVAHERGTSDLRFSTI</sequence>
<keyword evidence="5 9" id="KW-1133">Transmembrane helix</keyword>
<dbReference type="SUPFAM" id="SSF103473">
    <property type="entry name" value="MFS general substrate transporter"/>
    <property type="match status" value="1"/>
</dbReference>
<gene>
    <name evidence="11" type="ORF">PYCCODRAFT_1371784</name>
</gene>
<comment type="subcellular location">
    <subcellularLocation>
        <location evidence="1">Membrane</location>
        <topology evidence="1">Multi-pass membrane protein</topology>
    </subcellularLocation>
</comment>
<feature type="transmembrane region" description="Helical" evidence="9">
    <location>
        <begin position="155"/>
        <end position="173"/>
    </location>
</feature>
<dbReference type="InterPro" id="IPR050360">
    <property type="entry name" value="MFS_Sugar_Transporters"/>
</dbReference>
<dbReference type="OrthoDB" id="508119at2759"/>
<feature type="transmembrane region" description="Helical" evidence="9">
    <location>
        <begin position="345"/>
        <end position="365"/>
    </location>
</feature>
<feature type="transmembrane region" description="Helical" evidence="9">
    <location>
        <begin position="63"/>
        <end position="81"/>
    </location>
</feature>
<comment type="catalytic activity">
    <reaction evidence="7">
        <text>myo-inositol(out) + H(+)(out) = myo-inositol(in) + H(+)(in)</text>
        <dbReference type="Rhea" id="RHEA:60364"/>
        <dbReference type="ChEBI" id="CHEBI:15378"/>
        <dbReference type="ChEBI" id="CHEBI:17268"/>
    </reaction>
</comment>
<evidence type="ECO:0000256" key="2">
    <source>
        <dbReference type="ARBA" id="ARBA00010992"/>
    </source>
</evidence>
<dbReference type="PANTHER" id="PTHR48022">
    <property type="entry name" value="PLASTIDIC GLUCOSE TRANSPORTER 4"/>
    <property type="match status" value="1"/>
</dbReference>
<dbReference type="InterPro" id="IPR005828">
    <property type="entry name" value="MFS_sugar_transport-like"/>
</dbReference>
<evidence type="ECO:0000256" key="7">
    <source>
        <dbReference type="ARBA" id="ARBA00049119"/>
    </source>
</evidence>
<evidence type="ECO:0000313" key="11">
    <source>
        <dbReference type="EMBL" id="OSD00102.1"/>
    </source>
</evidence>
<dbReference type="InterPro" id="IPR020846">
    <property type="entry name" value="MFS_dom"/>
</dbReference>
<name>A0A1Y2IJK3_TRAC3</name>
<feature type="transmembrane region" description="Helical" evidence="9">
    <location>
        <begin position="12"/>
        <end position="28"/>
    </location>
</feature>
<dbReference type="STRING" id="1353009.A0A1Y2IJK3"/>
<dbReference type="GO" id="GO:0016020">
    <property type="term" value="C:membrane"/>
    <property type="evidence" value="ECO:0007669"/>
    <property type="project" value="UniProtKB-SubCell"/>
</dbReference>
<dbReference type="PROSITE" id="PS50850">
    <property type="entry name" value="MFS"/>
    <property type="match status" value="1"/>
</dbReference>
<reference evidence="11 12" key="1">
    <citation type="journal article" date="2015" name="Biotechnol. Biofuels">
        <title>Enhanced degradation of softwood versus hardwood by the white-rot fungus Pycnoporus coccineus.</title>
        <authorList>
            <person name="Couturier M."/>
            <person name="Navarro D."/>
            <person name="Chevret D."/>
            <person name="Henrissat B."/>
            <person name="Piumi F."/>
            <person name="Ruiz-Duenas F.J."/>
            <person name="Martinez A.T."/>
            <person name="Grigoriev I.V."/>
            <person name="Riley R."/>
            <person name="Lipzen A."/>
            <person name="Berrin J.G."/>
            <person name="Master E.R."/>
            <person name="Rosso M.N."/>
        </authorList>
    </citation>
    <scope>NUCLEOTIDE SEQUENCE [LARGE SCALE GENOMIC DNA]</scope>
    <source>
        <strain evidence="11 12">BRFM310</strain>
    </source>
</reference>
<dbReference type="NCBIfam" id="TIGR00879">
    <property type="entry name" value="SP"/>
    <property type="match status" value="1"/>
</dbReference>
<evidence type="ECO:0000256" key="6">
    <source>
        <dbReference type="ARBA" id="ARBA00023136"/>
    </source>
</evidence>
<feature type="transmembrane region" description="Helical" evidence="9">
    <location>
        <begin position="316"/>
        <end position="338"/>
    </location>
</feature>
<dbReference type="PROSITE" id="PS00217">
    <property type="entry name" value="SUGAR_TRANSPORT_2"/>
    <property type="match status" value="1"/>
</dbReference>
<organism evidence="11 12">
    <name type="scientific">Trametes coccinea (strain BRFM310)</name>
    <name type="common">Pycnoporus coccineus</name>
    <dbReference type="NCBI Taxonomy" id="1353009"/>
    <lineage>
        <taxon>Eukaryota</taxon>
        <taxon>Fungi</taxon>
        <taxon>Dikarya</taxon>
        <taxon>Basidiomycota</taxon>
        <taxon>Agaricomycotina</taxon>
        <taxon>Agaricomycetes</taxon>
        <taxon>Polyporales</taxon>
        <taxon>Polyporaceae</taxon>
        <taxon>Trametes</taxon>
    </lineage>
</organism>
<evidence type="ECO:0000256" key="8">
    <source>
        <dbReference type="RuleBase" id="RU003346"/>
    </source>
</evidence>
<feature type="transmembrane region" description="Helical" evidence="9">
    <location>
        <begin position="93"/>
        <end position="114"/>
    </location>
</feature>
<dbReference type="GO" id="GO:0005351">
    <property type="term" value="F:carbohydrate:proton symporter activity"/>
    <property type="evidence" value="ECO:0007669"/>
    <property type="project" value="TreeGrafter"/>
</dbReference>
<evidence type="ECO:0000256" key="1">
    <source>
        <dbReference type="ARBA" id="ARBA00004141"/>
    </source>
</evidence>
<protein>
    <submittedName>
        <fullName evidence="11">General substrate transporter</fullName>
    </submittedName>
</protein>
<dbReference type="PANTHER" id="PTHR48022:SF23">
    <property type="entry name" value="MAJOR FACILITATOR SUPERFAMILY (MFS) PROFILE DOMAIN-CONTAINING PROTEIN"/>
    <property type="match status" value="1"/>
</dbReference>
<dbReference type="AlphaFoldDB" id="A0A1Y2IJK3"/>
<dbReference type="FunFam" id="1.20.1250.20:FF:000026">
    <property type="entry name" value="MFS quinate transporter QutD"/>
    <property type="match status" value="1"/>
</dbReference>
<keyword evidence="6 9" id="KW-0472">Membrane</keyword>
<evidence type="ECO:0000256" key="5">
    <source>
        <dbReference type="ARBA" id="ARBA00022989"/>
    </source>
</evidence>
<dbReference type="Pfam" id="PF00083">
    <property type="entry name" value="Sugar_tr"/>
    <property type="match status" value="1"/>
</dbReference>
<keyword evidence="3 8" id="KW-0813">Transport</keyword>
<accession>A0A1Y2IJK3</accession>
<dbReference type="InterPro" id="IPR036259">
    <property type="entry name" value="MFS_trans_sf"/>
</dbReference>
<dbReference type="PRINTS" id="PR00171">
    <property type="entry name" value="SUGRTRNSPORT"/>
</dbReference>
<dbReference type="EMBL" id="KZ084121">
    <property type="protein sequence ID" value="OSD00102.1"/>
    <property type="molecule type" value="Genomic_DNA"/>
</dbReference>
<feature type="transmembrane region" description="Helical" evidence="9">
    <location>
        <begin position="450"/>
        <end position="470"/>
    </location>
</feature>
<keyword evidence="12" id="KW-1185">Reference proteome</keyword>
<evidence type="ECO:0000313" key="12">
    <source>
        <dbReference type="Proteomes" id="UP000193067"/>
    </source>
</evidence>
<feature type="transmembrane region" description="Helical" evidence="9">
    <location>
        <begin position="275"/>
        <end position="291"/>
    </location>
</feature>
<feature type="domain" description="Major facilitator superfamily (MFS) profile" evidence="10">
    <location>
        <begin position="15"/>
        <end position="473"/>
    </location>
</feature>
<dbReference type="Gene3D" id="1.20.1250.20">
    <property type="entry name" value="MFS general substrate transporter like domains"/>
    <property type="match status" value="1"/>
</dbReference>
<proteinExistence type="inferred from homology"/>
<keyword evidence="4 9" id="KW-0812">Transmembrane</keyword>
<dbReference type="InterPro" id="IPR003663">
    <property type="entry name" value="Sugar/inositol_transpt"/>
</dbReference>
<comment type="similarity">
    <text evidence="2 8">Belongs to the major facilitator superfamily. Sugar transporter (TC 2.A.1.1) family.</text>
</comment>
<evidence type="ECO:0000256" key="4">
    <source>
        <dbReference type="ARBA" id="ARBA00022692"/>
    </source>
</evidence>